<keyword evidence="2" id="KW-1185">Reference proteome</keyword>
<accession>A2D980</accession>
<reference evidence="1" key="1">
    <citation type="submission" date="2006-10" db="EMBL/GenBank/DDBJ databases">
        <authorList>
            <person name="Amadeo P."/>
            <person name="Zhao Q."/>
            <person name="Wortman J."/>
            <person name="Fraser-Liggett C."/>
            <person name="Carlton J."/>
        </authorList>
    </citation>
    <scope>NUCLEOTIDE SEQUENCE</scope>
    <source>
        <strain evidence="1">G3</strain>
    </source>
</reference>
<sequence length="157" mass="17893">MIPFQLSSAGLSYVDRLSSMEFFTFVASGNKYMMPRALAVFLSPRVFKILKENATISSLSLKTPDNNKVFSDIIKLASGNQIYITEKNIDTIKSYAKELENQELLEICNKKLHDLVFKSQVTLENAIRSIKSKEKANMNIDNDVSFISLNFFDFDEK</sequence>
<proteinExistence type="predicted"/>
<dbReference type="AlphaFoldDB" id="A2D980"/>
<evidence type="ECO:0000313" key="1">
    <source>
        <dbReference type="EMBL" id="EAY23106.1"/>
    </source>
</evidence>
<dbReference type="KEGG" id="tva:5468665"/>
<dbReference type="EMBL" id="DS113180">
    <property type="protein sequence ID" value="EAY23106.1"/>
    <property type="molecule type" value="Genomic_DNA"/>
</dbReference>
<dbReference type="SMR" id="A2D980"/>
<organism evidence="1 2">
    <name type="scientific">Trichomonas vaginalis (strain ATCC PRA-98 / G3)</name>
    <dbReference type="NCBI Taxonomy" id="412133"/>
    <lineage>
        <taxon>Eukaryota</taxon>
        <taxon>Metamonada</taxon>
        <taxon>Parabasalia</taxon>
        <taxon>Trichomonadida</taxon>
        <taxon>Trichomonadidae</taxon>
        <taxon>Trichomonas</taxon>
    </lineage>
</organism>
<dbReference type="RefSeq" id="XP_001584092.1">
    <property type="nucleotide sequence ID" value="XM_001584042.1"/>
</dbReference>
<dbReference type="Proteomes" id="UP000001542">
    <property type="component" value="Unassembled WGS sequence"/>
</dbReference>
<dbReference type="VEuPathDB" id="TrichDB:TVAG_183420"/>
<evidence type="ECO:0000313" key="2">
    <source>
        <dbReference type="Proteomes" id="UP000001542"/>
    </source>
</evidence>
<gene>
    <name evidence="1" type="ORF">TVAG_183420</name>
</gene>
<reference evidence="1" key="2">
    <citation type="journal article" date="2007" name="Science">
        <title>Draft genome sequence of the sexually transmitted pathogen Trichomonas vaginalis.</title>
        <authorList>
            <person name="Carlton J.M."/>
            <person name="Hirt R.P."/>
            <person name="Silva J.C."/>
            <person name="Delcher A.L."/>
            <person name="Schatz M."/>
            <person name="Zhao Q."/>
            <person name="Wortman J.R."/>
            <person name="Bidwell S.L."/>
            <person name="Alsmark U.C.M."/>
            <person name="Besteiro S."/>
            <person name="Sicheritz-Ponten T."/>
            <person name="Noel C.J."/>
            <person name="Dacks J.B."/>
            <person name="Foster P.G."/>
            <person name="Simillion C."/>
            <person name="Van de Peer Y."/>
            <person name="Miranda-Saavedra D."/>
            <person name="Barton G.J."/>
            <person name="Westrop G.D."/>
            <person name="Mueller S."/>
            <person name="Dessi D."/>
            <person name="Fiori P.L."/>
            <person name="Ren Q."/>
            <person name="Paulsen I."/>
            <person name="Zhang H."/>
            <person name="Bastida-Corcuera F.D."/>
            <person name="Simoes-Barbosa A."/>
            <person name="Brown M.T."/>
            <person name="Hayes R.D."/>
            <person name="Mukherjee M."/>
            <person name="Okumura C.Y."/>
            <person name="Schneider R."/>
            <person name="Smith A.J."/>
            <person name="Vanacova S."/>
            <person name="Villalvazo M."/>
            <person name="Haas B.J."/>
            <person name="Pertea M."/>
            <person name="Feldblyum T.V."/>
            <person name="Utterback T.R."/>
            <person name="Shu C.L."/>
            <person name="Osoegawa K."/>
            <person name="de Jong P.J."/>
            <person name="Hrdy I."/>
            <person name="Horvathova L."/>
            <person name="Zubacova Z."/>
            <person name="Dolezal P."/>
            <person name="Malik S.B."/>
            <person name="Logsdon J.M. Jr."/>
            <person name="Henze K."/>
            <person name="Gupta A."/>
            <person name="Wang C.C."/>
            <person name="Dunne R.L."/>
            <person name="Upcroft J.A."/>
            <person name="Upcroft P."/>
            <person name="White O."/>
            <person name="Salzberg S.L."/>
            <person name="Tang P."/>
            <person name="Chiu C.-H."/>
            <person name="Lee Y.-S."/>
            <person name="Embley T.M."/>
            <person name="Coombs G.H."/>
            <person name="Mottram J.C."/>
            <person name="Tachezy J."/>
            <person name="Fraser-Liggett C.M."/>
            <person name="Johnson P.J."/>
        </authorList>
    </citation>
    <scope>NUCLEOTIDE SEQUENCE [LARGE SCALE GENOMIC DNA]</scope>
    <source>
        <strain evidence="1">G3</strain>
    </source>
</reference>
<protein>
    <submittedName>
        <fullName evidence="1">Uncharacterized protein</fullName>
    </submittedName>
</protein>
<dbReference type="InParanoid" id="A2D980"/>
<name>A2D980_TRIV3</name>
<dbReference type="VEuPathDB" id="TrichDB:TVAGG3_0771130"/>